<dbReference type="Gene3D" id="3.30.40.10">
    <property type="entry name" value="Zinc/RING finger domain, C3HC4 (zinc finger)"/>
    <property type="match status" value="1"/>
</dbReference>
<evidence type="ECO:0000256" key="1">
    <source>
        <dbReference type="PROSITE-ProRule" id="PRU00175"/>
    </source>
</evidence>
<evidence type="ECO:0000256" key="2">
    <source>
        <dbReference type="SAM" id="MobiDB-lite"/>
    </source>
</evidence>
<dbReference type="InterPro" id="IPR001841">
    <property type="entry name" value="Znf_RING"/>
</dbReference>
<dbReference type="InterPro" id="IPR013083">
    <property type="entry name" value="Znf_RING/FYVE/PHD"/>
</dbReference>
<dbReference type="GO" id="GO:0008270">
    <property type="term" value="F:zinc ion binding"/>
    <property type="evidence" value="ECO:0007669"/>
    <property type="project" value="UniProtKB-KW"/>
</dbReference>
<feature type="region of interest" description="Disordered" evidence="2">
    <location>
        <begin position="202"/>
        <end position="226"/>
    </location>
</feature>
<dbReference type="Proteomes" id="UP000734854">
    <property type="component" value="Unassembled WGS sequence"/>
</dbReference>
<keyword evidence="1" id="KW-0479">Metal-binding</keyword>
<keyword evidence="1" id="KW-0862">Zinc</keyword>
<dbReference type="SUPFAM" id="SSF57850">
    <property type="entry name" value="RING/U-box"/>
    <property type="match status" value="1"/>
</dbReference>
<gene>
    <name evidence="4" type="ORF">ZIOFF_032485</name>
</gene>
<dbReference type="PROSITE" id="PS50089">
    <property type="entry name" value="ZF_RING_2"/>
    <property type="match status" value="1"/>
</dbReference>
<name>A0A8J5GVI7_ZINOF</name>
<proteinExistence type="predicted"/>
<feature type="region of interest" description="Disordered" evidence="2">
    <location>
        <begin position="27"/>
        <end position="64"/>
    </location>
</feature>
<accession>A0A8J5GVI7</accession>
<feature type="domain" description="RING-type" evidence="3">
    <location>
        <begin position="804"/>
        <end position="843"/>
    </location>
</feature>
<sequence length="856" mass="97421">MAELDSEFQRGLEELVRGHLDGCITGPGLASSSSSSSCAGGEDEQLARRRRRSHLEGDELAESSAAARRQSRILSRWAARQAEEMITNIERRNRETELMALAGLHTVSMLDSSFLREPGRSPSSSLVERPAAARASSILQMRRELEHLTAAARGRRGSATESLDGDRSHAEGRGLGGSSVAASETDYNSYDQWSRADLDLLRRPGEEDDRRSSREQSPDLGEGERERVRQIVRGWVTESVITETEPRISPRNEVQRAEWLGEIERERVRLVREWVQMASQQQRDARASRRGREMDRDELVTDTEDGQPEHVQRELLRLRGRQARLELIMRMVTERQSELQSLSEHHAVSEFAHRNRIQSLLRGRFLRNGRPTEEDEERPPSAAAREIGQLRQRHRVSGLREGFRFRLENIVRGQANSHNDTFANPSSTTVQTNHSQESQGPEISNDNQDQNQSMIVETSVDQVSGTHSTTELETIVVNDNINFNESASQLDILQEETMLERRVWEPVSEVGLSQWHTEDGGDFDENWQENLVQDWVDETPENGDEGDNHLPEAQEGWHEDESHVTEGTWQDEHSDVLNDSRASPSRRVDRFIPPDDENVYSMELRELLSRRSVSNLLHSGFRESLDQLIQSYIERQGRSPIDWDLQRPLPTPNSPDEDQENQVDGLTQNVQNAAPRHPTMFPPPPLPPRQPIWHSTLHHNNWSRRNMHRSEIVRTFCHVLASICEIVAEWDVINDLRADMARLQQGMSNMQRMLEACMDMQLELQRSVRQEVSAALNRSVGGPGLYEVSADDGSKWSQVRKGTCCICCDSHIDSLLYRCGHMCTCSKCANELVRTGGKCPLCRAPIIEVIRAYSIQ</sequence>
<evidence type="ECO:0000313" key="5">
    <source>
        <dbReference type="Proteomes" id="UP000734854"/>
    </source>
</evidence>
<feature type="compositionally biased region" description="Basic and acidic residues" evidence="2">
    <location>
        <begin position="546"/>
        <end position="578"/>
    </location>
</feature>
<organism evidence="4 5">
    <name type="scientific">Zingiber officinale</name>
    <name type="common">Ginger</name>
    <name type="synonym">Amomum zingiber</name>
    <dbReference type="NCBI Taxonomy" id="94328"/>
    <lineage>
        <taxon>Eukaryota</taxon>
        <taxon>Viridiplantae</taxon>
        <taxon>Streptophyta</taxon>
        <taxon>Embryophyta</taxon>
        <taxon>Tracheophyta</taxon>
        <taxon>Spermatophyta</taxon>
        <taxon>Magnoliopsida</taxon>
        <taxon>Liliopsida</taxon>
        <taxon>Zingiberales</taxon>
        <taxon>Zingiberaceae</taxon>
        <taxon>Zingiber</taxon>
    </lineage>
</organism>
<evidence type="ECO:0000313" key="4">
    <source>
        <dbReference type="EMBL" id="KAG6507144.1"/>
    </source>
</evidence>
<feature type="region of interest" description="Disordered" evidence="2">
    <location>
        <begin position="537"/>
        <end position="593"/>
    </location>
</feature>
<feature type="region of interest" description="Disordered" evidence="2">
    <location>
        <begin position="416"/>
        <end position="450"/>
    </location>
</feature>
<dbReference type="Pfam" id="PF13920">
    <property type="entry name" value="zf-C3HC4_3"/>
    <property type="match status" value="1"/>
</dbReference>
<keyword evidence="5" id="KW-1185">Reference proteome</keyword>
<reference evidence="4 5" key="1">
    <citation type="submission" date="2020-08" db="EMBL/GenBank/DDBJ databases">
        <title>Plant Genome Project.</title>
        <authorList>
            <person name="Zhang R.-G."/>
        </authorList>
    </citation>
    <scope>NUCLEOTIDE SEQUENCE [LARGE SCALE GENOMIC DNA]</scope>
    <source>
        <tissue evidence="4">Rhizome</tissue>
    </source>
</reference>
<feature type="region of interest" description="Disordered" evidence="2">
    <location>
        <begin position="149"/>
        <end position="183"/>
    </location>
</feature>
<dbReference type="EMBL" id="JACMSC010000009">
    <property type="protein sequence ID" value="KAG6507144.1"/>
    <property type="molecule type" value="Genomic_DNA"/>
</dbReference>
<dbReference type="PANTHER" id="PTHR46519:SF2">
    <property type="entry name" value="RING_U-BOX SUPERFAMILY PROTEIN"/>
    <property type="match status" value="1"/>
</dbReference>
<comment type="caution">
    <text evidence="4">The sequence shown here is derived from an EMBL/GenBank/DDBJ whole genome shotgun (WGS) entry which is preliminary data.</text>
</comment>
<feature type="region of interest" description="Disordered" evidence="2">
    <location>
        <begin position="640"/>
        <end position="663"/>
    </location>
</feature>
<evidence type="ECO:0000259" key="3">
    <source>
        <dbReference type="PROSITE" id="PS50089"/>
    </source>
</evidence>
<dbReference type="CDD" id="cd16647">
    <property type="entry name" value="mRING-HC-C3HC5_NEU1"/>
    <property type="match status" value="1"/>
</dbReference>
<dbReference type="PANTHER" id="PTHR46519">
    <property type="entry name" value="RING/U-BOX SUPERFAMILY PROTEIN"/>
    <property type="match status" value="1"/>
</dbReference>
<keyword evidence="1" id="KW-0863">Zinc-finger</keyword>
<protein>
    <recommendedName>
        <fullName evidence="3">RING-type domain-containing protein</fullName>
    </recommendedName>
</protein>
<dbReference type="AlphaFoldDB" id="A0A8J5GVI7"/>